<feature type="region of interest" description="Disordered" evidence="1">
    <location>
        <begin position="132"/>
        <end position="164"/>
    </location>
</feature>
<dbReference type="Proteomes" id="UP000230002">
    <property type="component" value="Unassembled WGS sequence"/>
</dbReference>
<feature type="compositionally biased region" description="Polar residues" evidence="1">
    <location>
        <begin position="149"/>
        <end position="161"/>
    </location>
</feature>
<organism evidence="4 5">
    <name type="scientific">Ganoderma sinense ZZ0214-1</name>
    <dbReference type="NCBI Taxonomy" id="1077348"/>
    <lineage>
        <taxon>Eukaryota</taxon>
        <taxon>Fungi</taxon>
        <taxon>Dikarya</taxon>
        <taxon>Basidiomycota</taxon>
        <taxon>Agaricomycotina</taxon>
        <taxon>Agaricomycetes</taxon>
        <taxon>Polyporales</taxon>
        <taxon>Polyporaceae</taxon>
        <taxon>Ganoderma</taxon>
    </lineage>
</organism>
<name>A0A2G8RUU3_9APHY</name>
<dbReference type="InterPro" id="IPR058525">
    <property type="entry name" value="DUF8212"/>
</dbReference>
<protein>
    <submittedName>
        <fullName evidence="4">Uncharacterized protein</fullName>
    </submittedName>
</protein>
<evidence type="ECO:0000259" key="2">
    <source>
        <dbReference type="Pfam" id="PF06985"/>
    </source>
</evidence>
<dbReference type="OrthoDB" id="2753634at2759"/>
<dbReference type="AlphaFoldDB" id="A0A2G8RUU3"/>
<dbReference type="InterPro" id="IPR010730">
    <property type="entry name" value="HET"/>
</dbReference>
<feature type="domain" description="DUF8212" evidence="3">
    <location>
        <begin position="343"/>
        <end position="536"/>
    </location>
</feature>
<evidence type="ECO:0000256" key="1">
    <source>
        <dbReference type="SAM" id="MobiDB-lite"/>
    </source>
</evidence>
<sequence length="558" mass="63025">MRLVDTETGEFVDFVDLERTPPYAILSHTWDKDGEQSYQELVKIQEKYKPQCPPSEEHGSANSHSDDPTAVPEVPTPSEERTTSSHSPLLLFQGNPGSCSVWRRLGMGRARIFSIIQTWLCCTPDLTTLPELETPSGPGALSDPELPNDIQTPSSPHTTLRSIWDPDSGLSEKVRRACEIARRDGYRYIWIDSCCINKESSSELSEAINSMYNWYRAAQVCYAFLVDVPSNEDPRAKKSMFRRSRWFTRGWTLQELIAPLVVVFLSQDWEGLGTKDALAEVVYEITSVDCGILAHEREVSNESVADRMRWASARKTTRVEDEAYGLLGIFGITMPTLYGEGQYAFRRLQEEILQRIPDQSLSAWGYECPSSIQTLSNTDDRVGLYETSQTLLAPSPRSFALSRGRMIPATGASIKPLELCIEEYIHTRYGIRTQLCVLPLEALNPELAVPDLEQRWYLVALRSQHADDPQRLLSRICYHPRRAKANVEFLYVAQLNMPSELHPDGRPVTLFTVSLDDLKRVTNTQIQPKTVYFPHRAFCGQTTAQGREKAKAQVALGV</sequence>
<evidence type="ECO:0000313" key="4">
    <source>
        <dbReference type="EMBL" id="PIL25285.1"/>
    </source>
</evidence>
<dbReference type="Pfam" id="PF06985">
    <property type="entry name" value="HET"/>
    <property type="match status" value="1"/>
</dbReference>
<feature type="compositionally biased region" description="Basic and acidic residues" evidence="1">
    <location>
        <begin position="48"/>
        <end position="67"/>
    </location>
</feature>
<dbReference type="PANTHER" id="PTHR10622">
    <property type="entry name" value="HET DOMAIN-CONTAINING PROTEIN"/>
    <property type="match status" value="1"/>
</dbReference>
<evidence type="ECO:0000313" key="5">
    <source>
        <dbReference type="Proteomes" id="UP000230002"/>
    </source>
</evidence>
<dbReference type="EMBL" id="AYKW01000056">
    <property type="protein sequence ID" value="PIL25285.1"/>
    <property type="molecule type" value="Genomic_DNA"/>
</dbReference>
<gene>
    <name evidence="4" type="ORF">GSI_13174</name>
</gene>
<reference evidence="4 5" key="1">
    <citation type="journal article" date="2015" name="Sci. Rep.">
        <title>Chromosome-level genome map provides insights into diverse defense mechanisms in the medicinal fungus Ganoderma sinense.</title>
        <authorList>
            <person name="Zhu Y."/>
            <person name="Xu J."/>
            <person name="Sun C."/>
            <person name="Zhou S."/>
            <person name="Xu H."/>
            <person name="Nelson D.R."/>
            <person name="Qian J."/>
            <person name="Song J."/>
            <person name="Luo H."/>
            <person name="Xiang L."/>
            <person name="Li Y."/>
            <person name="Xu Z."/>
            <person name="Ji A."/>
            <person name="Wang L."/>
            <person name="Lu S."/>
            <person name="Hayward A."/>
            <person name="Sun W."/>
            <person name="Li X."/>
            <person name="Schwartz D.C."/>
            <person name="Wang Y."/>
            <person name="Chen S."/>
        </authorList>
    </citation>
    <scope>NUCLEOTIDE SEQUENCE [LARGE SCALE GENOMIC DNA]</scope>
    <source>
        <strain evidence="4 5">ZZ0214-1</strain>
    </source>
</reference>
<feature type="domain" description="Heterokaryon incompatibility" evidence="2">
    <location>
        <begin position="165"/>
        <end position="231"/>
    </location>
</feature>
<proteinExistence type="predicted"/>
<dbReference type="Pfam" id="PF26640">
    <property type="entry name" value="DUF8212"/>
    <property type="match status" value="1"/>
</dbReference>
<dbReference type="STRING" id="1077348.A0A2G8RUU3"/>
<accession>A0A2G8RUU3</accession>
<dbReference type="PANTHER" id="PTHR10622:SF10">
    <property type="entry name" value="HET DOMAIN-CONTAINING PROTEIN"/>
    <property type="match status" value="1"/>
</dbReference>
<feature type="region of interest" description="Disordered" evidence="1">
    <location>
        <begin position="48"/>
        <end position="89"/>
    </location>
</feature>
<evidence type="ECO:0000259" key="3">
    <source>
        <dbReference type="Pfam" id="PF26640"/>
    </source>
</evidence>
<comment type="caution">
    <text evidence="4">The sequence shown here is derived from an EMBL/GenBank/DDBJ whole genome shotgun (WGS) entry which is preliminary data.</text>
</comment>
<keyword evidence="5" id="KW-1185">Reference proteome</keyword>